<dbReference type="InterPro" id="IPR036563">
    <property type="entry name" value="MoaE_sf"/>
</dbReference>
<evidence type="ECO:0000313" key="6">
    <source>
        <dbReference type="EMBL" id="KAK4009965.1"/>
    </source>
</evidence>
<keyword evidence="3 4" id="KW-0501">Molybdenum cofactor biosynthesis</keyword>
<comment type="pathway">
    <text evidence="4">Cofactor biosynthesis; molybdopterin biosynthesis.</text>
</comment>
<evidence type="ECO:0000256" key="2">
    <source>
        <dbReference type="ARBA" id="ARBA00022679"/>
    </source>
</evidence>
<feature type="binding site" evidence="4">
    <location>
        <begin position="123"/>
        <end position="125"/>
    </location>
    <ligand>
        <name>substrate</name>
    </ligand>
</feature>
<organism evidence="5">
    <name type="scientific">Daphnia magna</name>
    <dbReference type="NCBI Taxonomy" id="35525"/>
    <lineage>
        <taxon>Eukaryota</taxon>
        <taxon>Metazoa</taxon>
        <taxon>Ecdysozoa</taxon>
        <taxon>Arthropoda</taxon>
        <taxon>Crustacea</taxon>
        <taxon>Branchiopoda</taxon>
        <taxon>Diplostraca</taxon>
        <taxon>Cladocera</taxon>
        <taxon>Anomopoda</taxon>
        <taxon>Daphniidae</taxon>
        <taxon>Daphnia</taxon>
    </lineage>
</organism>
<sequence>MDIIILVEDKLDVNLIYSEVVEDSTGAVSLFVGTTRDNYEGKKVIRLEYEAFKPMAEKEIKKICQAIREKWKVENIAFHHRLGVVPVGEASIVIAISSEHRTECLEAVQFGIDTLKKSVPIWKKELYSDGVPEWKSNKECPWTKQEEQKSIKRKVLNSAATECIQIKASNSELDKRISAFMERKRAESDVFNIQEFCHRLPLDGSENSCARTEAVLISRKDSKSHLKVSRCVNMWGPQTHSEVPALSSATTQLKPTPAIQERLQNMEKHLGLVKEQPIPLDVYGRLKALEDRILHLESISPEYFNGSLNVQPNNRDDEDMMAKIDQRMEELRRKLL</sequence>
<dbReference type="EMBL" id="JAOYFB010000003">
    <property type="protein sequence ID" value="KAK4009965.1"/>
    <property type="molecule type" value="Genomic_DNA"/>
</dbReference>
<dbReference type="InterPro" id="IPR028888">
    <property type="entry name" value="MOCS2B_euk"/>
</dbReference>
<dbReference type="CTD" id="43017"/>
<comment type="similarity">
    <text evidence="4">Belongs to the MoaE family. MOCS2B subfamily.</text>
</comment>
<dbReference type="GO" id="GO:0006777">
    <property type="term" value="P:Mo-molybdopterin cofactor biosynthetic process"/>
    <property type="evidence" value="ECO:0007669"/>
    <property type="project" value="UniProtKB-UniRule"/>
</dbReference>
<accession>A0A0P6GA46</accession>
<reference evidence="5" key="1">
    <citation type="submission" date="2015-10" db="EMBL/GenBank/DDBJ databases">
        <title>EvidentialGene: Evidence-directed Construction of Complete mRNA Transcriptomes without Genomes.</title>
        <authorList>
            <person name="Gilbert D.G."/>
        </authorList>
    </citation>
    <scope>NUCLEOTIDE SEQUENCE</scope>
</reference>
<feature type="binding site" evidence="4">
    <location>
        <position position="116"/>
    </location>
    <ligand>
        <name>substrate</name>
    </ligand>
</feature>
<feature type="binding site" evidence="4">
    <location>
        <begin position="100"/>
        <end position="101"/>
    </location>
    <ligand>
        <name>substrate</name>
    </ligand>
</feature>
<dbReference type="Pfam" id="PF02391">
    <property type="entry name" value="MoaE"/>
    <property type="match status" value="1"/>
</dbReference>
<dbReference type="GO" id="GO:1990140">
    <property type="term" value="C:molybdopterin synthase complex"/>
    <property type="evidence" value="ECO:0007669"/>
    <property type="project" value="UniProtKB-UniRule"/>
</dbReference>
<dbReference type="Gene3D" id="3.90.1170.40">
    <property type="entry name" value="Molybdopterin biosynthesis MoaE subunit"/>
    <property type="match status" value="1"/>
</dbReference>
<dbReference type="SUPFAM" id="SSF54690">
    <property type="entry name" value="Molybdopterin synthase subunit MoaE"/>
    <property type="match status" value="1"/>
</dbReference>
<name>A0A0P6GA46_9CRUS</name>
<dbReference type="EMBL" id="GDIQ01036440">
    <property type="protein sequence ID" value="JAN58297.1"/>
    <property type="molecule type" value="Transcribed_RNA"/>
</dbReference>
<dbReference type="PANTHER" id="PTHR23404">
    <property type="entry name" value="MOLYBDOPTERIN SYNTHASE RELATED"/>
    <property type="match status" value="1"/>
</dbReference>
<keyword evidence="1 4" id="KW-0963">Cytoplasm</keyword>
<comment type="subunit">
    <text evidence="4">Heterotetramer; composed of 2 small (MOCS2A) and 2 large (MOCS2B) subunits.</text>
</comment>
<comment type="catalytic activity">
    <reaction evidence="4">
        <text>2 [molybdopterin-synthase sulfur-carrier protein]-C-terminal-Gly-aminoethanethioate + cyclic pyranopterin phosphate + H2O = molybdopterin + 2 [molybdopterin-synthase sulfur-carrier protein]-C-terminal Gly-Gly + 2 H(+)</text>
        <dbReference type="Rhea" id="RHEA:26333"/>
        <dbReference type="Rhea" id="RHEA-COMP:12202"/>
        <dbReference type="Rhea" id="RHEA-COMP:19907"/>
        <dbReference type="ChEBI" id="CHEBI:15377"/>
        <dbReference type="ChEBI" id="CHEBI:15378"/>
        <dbReference type="ChEBI" id="CHEBI:58698"/>
        <dbReference type="ChEBI" id="CHEBI:59648"/>
        <dbReference type="ChEBI" id="CHEBI:90778"/>
        <dbReference type="ChEBI" id="CHEBI:232372"/>
        <dbReference type="EC" id="2.8.1.12"/>
    </reaction>
</comment>
<dbReference type="KEGG" id="dmk:116921352"/>
<proteinExistence type="inferred from homology"/>
<evidence type="ECO:0000256" key="1">
    <source>
        <dbReference type="ARBA" id="ARBA00022490"/>
    </source>
</evidence>
<keyword evidence="7" id="KW-1185">Reference proteome</keyword>
<evidence type="ECO:0000313" key="5">
    <source>
        <dbReference type="EMBL" id="JAN58297.1"/>
    </source>
</evidence>
<dbReference type="EC" id="2.8.1.12" evidence="4"/>
<protein>
    <recommendedName>
        <fullName evidence="4">Molybdopterin synthase catalytic subunit</fullName>
        <ecNumber evidence="4">2.8.1.12</ecNumber>
    </recommendedName>
    <alternativeName>
        <fullName evidence="4">Molybdenum cofactor synthesis protein 2 large subunit</fullName>
    </alternativeName>
    <alternativeName>
        <fullName evidence="4">Molybdenum cofactor synthesis protein 2B</fullName>
        <shortName evidence="4">MOCS2B</shortName>
    </alternativeName>
</protein>
<comment type="subcellular location">
    <subcellularLocation>
        <location evidence="4">Cytoplasm</location>
    </subcellularLocation>
</comment>
<keyword evidence="2 4" id="KW-0808">Transferase</keyword>
<dbReference type="HAMAP" id="MF_03052">
    <property type="entry name" value="MOC2B"/>
    <property type="match status" value="1"/>
</dbReference>
<evidence type="ECO:0000313" key="7">
    <source>
        <dbReference type="Proteomes" id="UP001234178"/>
    </source>
</evidence>
<dbReference type="CDD" id="cd00756">
    <property type="entry name" value="MoaE"/>
    <property type="match status" value="1"/>
</dbReference>
<dbReference type="FunFam" id="3.90.1170.40:FF:000002">
    <property type="entry name" value="Molybdopterin synthase catalytic subunit"/>
    <property type="match status" value="1"/>
</dbReference>
<gene>
    <name evidence="6" type="ORF">OUZ56_019115</name>
</gene>
<dbReference type="UniPathway" id="UPA00344"/>
<dbReference type="OrthoDB" id="5531344at2759"/>
<evidence type="ECO:0000256" key="3">
    <source>
        <dbReference type="ARBA" id="ARBA00023150"/>
    </source>
</evidence>
<dbReference type="InterPro" id="IPR003448">
    <property type="entry name" value="Mopterin_biosynth_MoaE"/>
</dbReference>
<reference evidence="6 7" key="2">
    <citation type="journal article" date="2023" name="Nucleic Acids Res.">
        <title>The hologenome of Daphnia magna reveals possible DNA methylation and microbiome-mediated evolution of the host genome.</title>
        <authorList>
            <person name="Chaturvedi A."/>
            <person name="Li X."/>
            <person name="Dhandapani V."/>
            <person name="Marshall H."/>
            <person name="Kissane S."/>
            <person name="Cuenca-Cambronero M."/>
            <person name="Asole G."/>
            <person name="Calvet F."/>
            <person name="Ruiz-Romero M."/>
            <person name="Marangio P."/>
            <person name="Guigo R."/>
            <person name="Rago D."/>
            <person name="Mirbahai L."/>
            <person name="Eastwood N."/>
            <person name="Colbourne J.K."/>
            <person name="Zhou J."/>
            <person name="Mallon E."/>
            <person name="Orsini L."/>
        </authorList>
    </citation>
    <scope>NUCLEOTIDE SEQUENCE [LARGE SCALE GENOMIC DNA]</scope>
    <source>
        <strain evidence="6">LRV0_1</strain>
    </source>
</reference>
<dbReference type="Proteomes" id="UP001234178">
    <property type="component" value="Unassembled WGS sequence"/>
</dbReference>
<comment type="function">
    <text evidence="4">Catalytic subunit of the molybdopterin synthase complex, a complex that catalyzes the conversion of precursor Z into molybdopterin. Acts by mediating the incorporation of 2 sulfur atoms from thiocarboxylated MOCS2A into precursor Z to generate a dithiolene group.</text>
</comment>
<dbReference type="AlphaFoldDB" id="A0A0P6GA46"/>
<evidence type="ECO:0000256" key="4">
    <source>
        <dbReference type="HAMAP-Rule" id="MF_03052"/>
    </source>
</evidence>
<dbReference type="GO" id="GO:0030366">
    <property type="term" value="F:molybdopterin synthase activity"/>
    <property type="evidence" value="ECO:0007669"/>
    <property type="project" value="UniProtKB-UniRule"/>
</dbReference>